<accession>A0A1G1VKZ6</accession>
<protein>
    <recommendedName>
        <fullName evidence="1">Methyltransferase type 11 domain-containing protein</fullName>
    </recommendedName>
</protein>
<dbReference type="GO" id="GO:0008757">
    <property type="term" value="F:S-adenosylmethionine-dependent methyltransferase activity"/>
    <property type="evidence" value="ECO:0007669"/>
    <property type="project" value="InterPro"/>
</dbReference>
<proteinExistence type="predicted"/>
<dbReference type="InterPro" id="IPR013216">
    <property type="entry name" value="Methyltransf_11"/>
</dbReference>
<reference evidence="2 3" key="1">
    <citation type="journal article" date="2016" name="Nat. Commun.">
        <title>Thousands of microbial genomes shed light on interconnected biogeochemical processes in an aquifer system.</title>
        <authorList>
            <person name="Anantharaman K."/>
            <person name="Brown C.T."/>
            <person name="Hug L.A."/>
            <person name="Sharon I."/>
            <person name="Castelle C.J."/>
            <person name="Probst A.J."/>
            <person name="Thomas B.C."/>
            <person name="Singh A."/>
            <person name="Wilkins M.J."/>
            <person name="Karaoz U."/>
            <person name="Brodie E.L."/>
            <person name="Williams K.H."/>
            <person name="Hubbard S.S."/>
            <person name="Banfield J.F."/>
        </authorList>
    </citation>
    <scope>NUCLEOTIDE SEQUENCE [LARGE SCALE GENOMIC DNA]</scope>
</reference>
<dbReference type="Proteomes" id="UP000179069">
    <property type="component" value="Unassembled WGS sequence"/>
</dbReference>
<dbReference type="InterPro" id="IPR029063">
    <property type="entry name" value="SAM-dependent_MTases_sf"/>
</dbReference>
<dbReference type="SUPFAM" id="SSF53335">
    <property type="entry name" value="S-adenosyl-L-methionine-dependent methyltransferases"/>
    <property type="match status" value="1"/>
</dbReference>
<feature type="domain" description="Methyltransferase type 11" evidence="1">
    <location>
        <begin position="151"/>
        <end position="248"/>
    </location>
</feature>
<evidence type="ECO:0000313" key="3">
    <source>
        <dbReference type="Proteomes" id="UP000179069"/>
    </source>
</evidence>
<dbReference type="EMBL" id="MHCI01000020">
    <property type="protein sequence ID" value="OGY16042.1"/>
    <property type="molecule type" value="Genomic_DNA"/>
</dbReference>
<sequence>MNIRAIAEMQCPYCLASFQVNHRLKTTPTSIEYGSVFCACEEFPIIAGILDLRRKYAKRSIREIQNKSREEAMKSALTQSKVWKWSPLITMIANTDSLSERQSHVILALTKVIGNAHAADYIRKRRTEKESLLLYLPLSLLPERKKEHTWLDVGSGFNSQLPILAEYRPRITFLALDISFFKLLLFRISQPSPNLSFICSDINSGFPVKPEKVSVITLIDVLANIEEQRRAIELLTKRKQLKSEGFLLITSIPEKVYLPFSETTYPLKRKLLRSFFPSPPAIMDEVKIVNTLGDPTMNLRAHQVGDQDTLFRYTVIWPRQKIRKRKYKLHIPKHAIEKAETIWQTSKVKWENRAY</sequence>
<dbReference type="AlphaFoldDB" id="A0A1G1VKZ6"/>
<gene>
    <name evidence="2" type="ORF">A2785_02635</name>
</gene>
<organism evidence="2 3">
    <name type="scientific">Candidatus Chisholmbacteria bacterium RIFCSPHIGHO2_01_FULL_49_18</name>
    <dbReference type="NCBI Taxonomy" id="1797590"/>
    <lineage>
        <taxon>Bacteria</taxon>
        <taxon>Candidatus Chisholmiibacteriota</taxon>
    </lineage>
</organism>
<comment type="caution">
    <text evidence="2">The sequence shown here is derived from an EMBL/GenBank/DDBJ whole genome shotgun (WGS) entry which is preliminary data.</text>
</comment>
<dbReference type="Gene3D" id="3.40.50.150">
    <property type="entry name" value="Vaccinia Virus protein VP39"/>
    <property type="match status" value="1"/>
</dbReference>
<dbReference type="Pfam" id="PF08241">
    <property type="entry name" value="Methyltransf_11"/>
    <property type="match status" value="1"/>
</dbReference>
<name>A0A1G1VKZ6_9BACT</name>
<evidence type="ECO:0000259" key="1">
    <source>
        <dbReference type="Pfam" id="PF08241"/>
    </source>
</evidence>
<evidence type="ECO:0000313" key="2">
    <source>
        <dbReference type="EMBL" id="OGY16042.1"/>
    </source>
</evidence>